<feature type="active site" description="Proton donor" evidence="17">
    <location>
        <position position="129"/>
    </location>
</feature>
<dbReference type="EMBL" id="CADEPI010000039">
    <property type="protein sequence ID" value="CAB3368780.1"/>
    <property type="molecule type" value="Genomic_DNA"/>
</dbReference>
<keyword evidence="6 16" id="KW-0540">Nuclease</keyword>
<evidence type="ECO:0000313" key="21">
    <source>
        <dbReference type="EMBL" id="CAB3368780.1"/>
    </source>
</evidence>
<keyword evidence="11 16" id="KW-0269">Exonuclease</keyword>
<evidence type="ECO:0000256" key="6">
    <source>
        <dbReference type="ARBA" id="ARBA00022722"/>
    </source>
</evidence>
<gene>
    <name evidence="21" type="ORF">CLODIP_2_CD00874</name>
</gene>
<dbReference type="GO" id="GO:0031573">
    <property type="term" value="P:mitotic intra-S DNA damage checkpoint signaling"/>
    <property type="evidence" value="ECO:0007669"/>
    <property type="project" value="TreeGrafter"/>
</dbReference>
<dbReference type="Gene3D" id="3.30.110.110">
    <property type="entry name" value="Mre11, capping domain"/>
    <property type="match status" value="1"/>
</dbReference>
<keyword evidence="22" id="KW-1185">Reference proteome</keyword>
<evidence type="ECO:0000256" key="10">
    <source>
        <dbReference type="ARBA" id="ARBA00022801"/>
    </source>
</evidence>
<dbReference type="Pfam" id="PF04152">
    <property type="entry name" value="Mre11_DNA_bind"/>
    <property type="match status" value="1"/>
</dbReference>
<keyword evidence="13 16" id="KW-0464">Manganese</keyword>
<comment type="caution">
    <text evidence="21">The sequence shown here is derived from an EMBL/GenBank/DDBJ whole genome shotgun (WGS) entry which is preliminary data.</text>
</comment>
<feature type="region of interest" description="Disordered" evidence="19">
    <location>
        <begin position="520"/>
        <end position="654"/>
    </location>
</feature>
<evidence type="ECO:0000256" key="16">
    <source>
        <dbReference type="PIRNR" id="PIRNR000882"/>
    </source>
</evidence>
<dbReference type="PANTHER" id="PTHR10139:SF1">
    <property type="entry name" value="DOUBLE-STRAND BREAK REPAIR PROTEIN MRE11"/>
    <property type="match status" value="1"/>
</dbReference>
<evidence type="ECO:0000313" key="22">
    <source>
        <dbReference type="Proteomes" id="UP000494165"/>
    </source>
</evidence>
<feature type="domain" description="Mre11 DNA-binding" evidence="20">
    <location>
        <begin position="294"/>
        <end position="458"/>
    </location>
</feature>
<comment type="subcellular location">
    <subcellularLocation>
        <location evidence="3">Chromosome</location>
    </subcellularLocation>
    <subcellularLocation>
        <location evidence="2 16">Nucleus</location>
    </subcellularLocation>
</comment>
<comment type="similarity">
    <text evidence="4 16 18">Belongs to the MRE11/RAD32 family.</text>
</comment>
<dbReference type="Proteomes" id="UP000494165">
    <property type="component" value="Unassembled WGS sequence"/>
</dbReference>
<evidence type="ECO:0000256" key="15">
    <source>
        <dbReference type="ARBA" id="ARBA00023254"/>
    </source>
</evidence>
<dbReference type="Pfam" id="PF00149">
    <property type="entry name" value="Metallophos"/>
    <property type="match status" value="1"/>
</dbReference>
<dbReference type="InterPro" id="IPR038487">
    <property type="entry name" value="Mre11_capping_dom"/>
</dbReference>
<keyword evidence="14 16" id="KW-0539">Nucleus</keyword>
<dbReference type="NCBIfam" id="TIGR00583">
    <property type="entry name" value="mre11"/>
    <property type="match status" value="1"/>
</dbReference>
<evidence type="ECO:0000256" key="5">
    <source>
        <dbReference type="ARBA" id="ARBA00022454"/>
    </source>
</evidence>
<keyword evidence="8 16" id="KW-0255">Endonuclease</keyword>
<keyword evidence="7" id="KW-0479">Metal-binding</keyword>
<dbReference type="GO" id="GO:0030145">
    <property type="term" value="F:manganese ion binding"/>
    <property type="evidence" value="ECO:0007669"/>
    <property type="project" value="UniProtKB-UniRule"/>
</dbReference>
<keyword evidence="9 16" id="KW-0227">DNA damage</keyword>
<name>A0A8S1CGX6_9INSE</name>
<dbReference type="GO" id="GO:0042138">
    <property type="term" value="P:meiotic DNA double-strand break formation"/>
    <property type="evidence" value="ECO:0007669"/>
    <property type="project" value="TreeGrafter"/>
</dbReference>
<evidence type="ECO:0000256" key="7">
    <source>
        <dbReference type="ARBA" id="ARBA00022723"/>
    </source>
</evidence>
<dbReference type="PANTHER" id="PTHR10139">
    <property type="entry name" value="DOUBLE-STRAND BREAK REPAIR PROTEIN MRE11"/>
    <property type="match status" value="1"/>
</dbReference>
<feature type="compositionally biased region" description="Basic residues" evidence="19">
    <location>
        <begin position="552"/>
        <end position="571"/>
    </location>
</feature>
<evidence type="ECO:0000256" key="13">
    <source>
        <dbReference type="ARBA" id="ARBA00023211"/>
    </source>
</evidence>
<keyword evidence="5" id="KW-0158">Chromosome</keyword>
<feature type="compositionally biased region" description="Polar residues" evidence="19">
    <location>
        <begin position="627"/>
        <end position="636"/>
    </location>
</feature>
<dbReference type="SUPFAM" id="SSF56300">
    <property type="entry name" value="Metallo-dependent phosphatases"/>
    <property type="match status" value="1"/>
</dbReference>
<dbReference type="GO" id="GO:0097552">
    <property type="term" value="P:mitochondrial double-strand break repair via homologous recombination"/>
    <property type="evidence" value="ECO:0007669"/>
    <property type="project" value="TreeGrafter"/>
</dbReference>
<dbReference type="GO" id="GO:0007095">
    <property type="term" value="P:mitotic G2 DNA damage checkpoint signaling"/>
    <property type="evidence" value="ECO:0007669"/>
    <property type="project" value="TreeGrafter"/>
</dbReference>
<dbReference type="GO" id="GO:0006303">
    <property type="term" value="P:double-strand break repair via nonhomologous end joining"/>
    <property type="evidence" value="ECO:0007669"/>
    <property type="project" value="TreeGrafter"/>
</dbReference>
<dbReference type="GO" id="GO:0035861">
    <property type="term" value="C:site of double-strand break"/>
    <property type="evidence" value="ECO:0007669"/>
    <property type="project" value="TreeGrafter"/>
</dbReference>
<dbReference type="GO" id="GO:0000723">
    <property type="term" value="P:telomere maintenance"/>
    <property type="evidence" value="ECO:0007669"/>
    <property type="project" value="TreeGrafter"/>
</dbReference>
<evidence type="ECO:0000256" key="2">
    <source>
        <dbReference type="ARBA" id="ARBA00004123"/>
    </source>
</evidence>
<keyword evidence="10 16" id="KW-0378">Hydrolase</keyword>
<dbReference type="InterPro" id="IPR004843">
    <property type="entry name" value="Calcineurin-like_PHP"/>
</dbReference>
<evidence type="ECO:0000256" key="11">
    <source>
        <dbReference type="ARBA" id="ARBA00022839"/>
    </source>
</evidence>
<sequence>MASKMTQDDENTMKILIATDIHLGYIETHPVRGDDSFITFEEILKLGVKHKVDFVLLGGDLFHDGKPSVNCLSRCMDLLNRYCMGHGEVNINVLSDPAEIFSFSANPMVNYMNPNLNVALPIFSIHGNHDDPLGYNAKCSLDMLSAAGLINYFGKYTNLQDDISLVPLLISKGNTRVAIYGLGSLKDKMASRLFRQEQVNIMQPEEPDSWFNIMVLHQNRSAHTKDECLHESYLPESMNLVFWGHEHECRIEPEFNATRNFYVTQPGSSVATSLCEGESREKKVGILYVKGTKFHMRPIPLETVRPFIFDVVDLATEYRDKPSRTMKQGVQAFLEQRVEELLKEAEGQLTGNPKQPKLPLVRLRVECFKQEELFNTVRFGLQFEEKVANPTDMIAIKRPQAPKKIKVELDQDVFDSAKTESVLHNVEELVEKYFNDCEAGKRMQVLPVVSVNEALAQQMKGDLSAFDIVIKKIKDKVVKSILDKGIIEEDEIREELEAIRDTKNGPENAEQIINEVRGMLEEPRENGGNADEDTLMSNDDEDPFAESTSRGRGAKTTRARGRGRGVARGRKIAQISDEDDENPFMDEPPAPARPARGPGSRGGRGSRARGAKAAAQSARKTSPPPSMNITRYTRPTQPKPGNKIGSFFDDDESD</sequence>
<dbReference type="CDD" id="cd00840">
    <property type="entry name" value="MPP_Mre11_N"/>
    <property type="match status" value="1"/>
</dbReference>
<evidence type="ECO:0000256" key="17">
    <source>
        <dbReference type="PIRSR" id="PIRSR000882-1"/>
    </source>
</evidence>
<dbReference type="FunFam" id="3.60.21.10:FF:000011">
    <property type="entry name" value="Double-strand break repair protein"/>
    <property type="match status" value="1"/>
</dbReference>
<dbReference type="InterPro" id="IPR003701">
    <property type="entry name" value="Mre11"/>
</dbReference>
<evidence type="ECO:0000256" key="4">
    <source>
        <dbReference type="ARBA" id="ARBA00009028"/>
    </source>
</evidence>
<feature type="compositionally biased region" description="Acidic residues" evidence="19">
    <location>
        <begin position="530"/>
        <end position="544"/>
    </location>
</feature>
<dbReference type="GO" id="GO:0000014">
    <property type="term" value="F:single-stranded DNA endodeoxyribonuclease activity"/>
    <property type="evidence" value="ECO:0007669"/>
    <property type="project" value="TreeGrafter"/>
</dbReference>
<evidence type="ECO:0000256" key="9">
    <source>
        <dbReference type="ARBA" id="ARBA00022763"/>
    </source>
</evidence>
<dbReference type="OrthoDB" id="30417at2759"/>
<dbReference type="AlphaFoldDB" id="A0A8S1CGX6"/>
<evidence type="ECO:0000259" key="20">
    <source>
        <dbReference type="SMART" id="SM01347"/>
    </source>
</evidence>
<dbReference type="Gene3D" id="3.60.21.10">
    <property type="match status" value="1"/>
</dbReference>
<evidence type="ECO:0000256" key="19">
    <source>
        <dbReference type="SAM" id="MobiDB-lite"/>
    </source>
</evidence>
<keyword evidence="15 16" id="KW-0469">Meiosis</keyword>
<dbReference type="SMART" id="SM01347">
    <property type="entry name" value="Mre11_DNA_bind"/>
    <property type="match status" value="1"/>
</dbReference>
<organism evidence="21 22">
    <name type="scientific">Cloeon dipterum</name>
    <dbReference type="NCBI Taxonomy" id="197152"/>
    <lineage>
        <taxon>Eukaryota</taxon>
        <taxon>Metazoa</taxon>
        <taxon>Ecdysozoa</taxon>
        <taxon>Arthropoda</taxon>
        <taxon>Hexapoda</taxon>
        <taxon>Insecta</taxon>
        <taxon>Pterygota</taxon>
        <taxon>Palaeoptera</taxon>
        <taxon>Ephemeroptera</taxon>
        <taxon>Pisciforma</taxon>
        <taxon>Baetidae</taxon>
        <taxon>Cloeon</taxon>
    </lineage>
</organism>
<dbReference type="GO" id="GO:0000724">
    <property type="term" value="P:double-strand break repair via homologous recombination"/>
    <property type="evidence" value="ECO:0007669"/>
    <property type="project" value="TreeGrafter"/>
</dbReference>
<keyword evidence="12 16" id="KW-0234">DNA repair</keyword>
<accession>A0A8S1CGX6</accession>
<dbReference type="InterPro" id="IPR041796">
    <property type="entry name" value="Mre11_N"/>
</dbReference>
<dbReference type="GO" id="GO:0030870">
    <property type="term" value="C:Mre11 complex"/>
    <property type="evidence" value="ECO:0007669"/>
    <property type="project" value="UniProtKB-UniRule"/>
</dbReference>
<dbReference type="InterPro" id="IPR007281">
    <property type="entry name" value="Mre11_DNA-bd"/>
</dbReference>
<comment type="function">
    <text evidence="16">Core component of the MRN complex, which plays a central role in double-strand break (DSB) repair, DNA recombination, maintenance of telomere integrity and meiosis. The MRN complex is involved in the repair of DNA double-strand breaks (DSBs) via homologous recombination (HR), an error-free mechanism which primarily occurs during S and G2 phases. The complex (1) mediates the end resection of damaged DNA, which generates proper single-stranded DNA, a key initial steps in HR, and is (2) required for the recruitment of other repair factors and efficient activation of ATM and ATR upon DNA damage. Within the MRN complex, MRE11 possesses both single-strand endonuclease activity and double-strand-specific 3'-5' exonuclease activity. MRE11 first endonucleolytically cleaves the 5' strand at DNA DSB ends to prevent non-homologous end joining (NHEJ) and licence HR. It then generates a single-stranded DNA gap via 3' to 5' exonucleolytic degradation, which is required for single-strand invasion and recombination.</text>
</comment>
<dbReference type="GO" id="GO:0008296">
    <property type="term" value="F:3'-5'-DNA exonuclease activity"/>
    <property type="evidence" value="ECO:0007669"/>
    <property type="project" value="InterPro"/>
</dbReference>
<evidence type="ECO:0000256" key="14">
    <source>
        <dbReference type="ARBA" id="ARBA00023242"/>
    </source>
</evidence>
<evidence type="ECO:0000256" key="18">
    <source>
        <dbReference type="RuleBase" id="RU003447"/>
    </source>
</evidence>
<comment type="cofactor">
    <cofactor evidence="1 16">
        <name>Mn(2+)</name>
        <dbReference type="ChEBI" id="CHEBI:29035"/>
    </cofactor>
</comment>
<protein>
    <recommendedName>
        <fullName evidence="16">Double-strand break repair protein</fullName>
    </recommendedName>
</protein>
<dbReference type="InterPro" id="IPR029052">
    <property type="entry name" value="Metallo-depent_PP-like"/>
</dbReference>
<dbReference type="PIRSF" id="PIRSF000882">
    <property type="entry name" value="DSB_repair_MRE11"/>
    <property type="match status" value="1"/>
</dbReference>
<proteinExistence type="inferred from homology"/>
<evidence type="ECO:0000256" key="1">
    <source>
        <dbReference type="ARBA" id="ARBA00001936"/>
    </source>
</evidence>
<evidence type="ECO:0000256" key="12">
    <source>
        <dbReference type="ARBA" id="ARBA00023204"/>
    </source>
</evidence>
<evidence type="ECO:0000256" key="8">
    <source>
        <dbReference type="ARBA" id="ARBA00022759"/>
    </source>
</evidence>
<reference evidence="21 22" key="1">
    <citation type="submission" date="2020-04" db="EMBL/GenBank/DDBJ databases">
        <authorList>
            <person name="Alioto T."/>
            <person name="Alioto T."/>
            <person name="Gomez Garrido J."/>
        </authorList>
    </citation>
    <scope>NUCLEOTIDE SEQUENCE [LARGE SCALE GENOMIC DNA]</scope>
</reference>
<evidence type="ECO:0000256" key="3">
    <source>
        <dbReference type="ARBA" id="ARBA00004286"/>
    </source>
</evidence>